<dbReference type="PANTHER" id="PTHR13930:SF0">
    <property type="entry name" value="S-ADENOSYL-L-METHIONINE-DEPENDENT TRNA 4-DEMETHYLWYOSINE SYNTHASE TYW1-RELATED"/>
    <property type="match status" value="1"/>
</dbReference>
<dbReference type="Pfam" id="PF04055">
    <property type="entry name" value="Radical_SAM"/>
    <property type="match status" value="1"/>
</dbReference>
<evidence type="ECO:0000256" key="1">
    <source>
        <dbReference type="ARBA" id="ARBA00001966"/>
    </source>
</evidence>
<feature type="compositionally biased region" description="Basic and acidic residues" evidence="16">
    <location>
        <begin position="725"/>
        <end position="750"/>
    </location>
</feature>
<dbReference type="GO" id="GO:0102521">
    <property type="term" value="F:tRNA-4-demethylwyosine synthase activity"/>
    <property type="evidence" value="ECO:0007669"/>
    <property type="project" value="UniProtKB-EC"/>
</dbReference>
<dbReference type="SFLD" id="SFLDG01071">
    <property type="entry name" value="tRNA_wybutosine-synthesizing"/>
    <property type="match status" value="1"/>
</dbReference>
<keyword evidence="9" id="KW-0547">Nucleotide-binding</keyword>
<evidence type="ECO:0000259" key="18">
    <source>
        <dbReference type="PROSITE" id="PS51918"/>
    </source>
</evidence>
<dbReference type="GO" id="GO:0010181">
    <property type="term" value="F:FMN binding"/>
    <property type="evidence" value="ECO:0007669"/>
    <property type="project" value="InterPro"/>
</dbReference>
<evidence type="ECO:0000256" key="13">
    <source>
        <dbReference type="ARBA" id="ARBA00049466"/>
    </source>
</evidence>
<protein>
    <recommendedName>
        <fullName evidence="14">S-adenosyl-L-methionine-dependent tRNA 4-demethylwyosine synthase</fullName>
        <ecNumber evidence="4">4.1.3.44</ecNumber>
    </recommendedName>
    <alternativeName>
        <fullName evidence="15">tRNA wybutosine-synthesizing protein 1</fullName>
    </alternativeName>
</protein>
<evidence type="ECO:0000313" key="19">
    <source>
        <dbReference type="EMBL" id="ANZ76405.1"/>
    </source>
</evidence>
<name>A0A1B2JEY1_PICPA</name>
<dbReference type="EC" id="4.1.3.44" evidence="4"/>
<evidence type="ECO:0000256" key="2">
    <source>
        <dbReference type="ARBA" id="ARBA00004797"/>
    </source>
</evidence>
<evidence type="ECO:0000256" key="5">
    <source>
        <dbReference type="ARBA" id="ARBA00022485"/>
    </source>
</evidence>
<comment type="similarity">
    <text evidence="3">Belongs to the TYW1 family.</text>
</comment>
<keyword evidence="5" id="KW-0004">4Fe-4S</keyword>
<proteinExistence type="inferred from homology"/>
<dbReference type="SFLD" id="SFLDF00284">
    <property type="entry name" value="tRNA_wybutosine-synthesizing"/>
    <property type="match status" value="1"/>
</dbReference>
<dbReference type="Pfam" id="PF00258">
    <property type="entry name" value="Flavodoxin_1"/>
    <property type="match status" value="1"/>
</dbReference>
<dbReference type="SUPFAM" id="SSF52218">
    <property type="entry name" value="Flavoproteins"/>
    <property type="match status" value="1"/>
</dbReference>
<dbReference type="InterPro" id="IPR013917">
    <property type="entry name" value="tRNA_wybutosine-synth"/>
</dbReference>
<accession>A0A1B2JEY1</accession>
<evidence type="ECO:0000256" key="6">
    <source>
        <dbReference type="ARBA" id="ARBA00022691"/>
    </source>
</evidence>
<comment type="catalytic activity">
    <reaction evidence="13">
        <text>N(1)-methylguanosine(37) in tRNA(Phe) + pyruvate + S-adenosyl-L-methionine = 4-demethylwyosine(37) in tRNA(Phe) + 5'-deoxyadenosine + L-methionine + CO2 + H2O</text>
        <dbReference type="Rhea" id="RHEA:36347"/>
        <dbReference type="Rhea" id="RHEA-COMP:10164"/>
        <dbReference type="Rhea" id="RHEA-COMP:10165"/>
        <dbReference type="ChEBI" id="CHEBI:15361"/>
        <dbReference type="ChEBI" id="CHEBI:15377"/>
        <dbReference type="ChEBI" id="CHEBI:16526"/>
        <dbReference type="ChEBI" id="CHEBI:17319"/>
        <dbReference type="ChEBI" id="CHEBI:57844"/>
        <dbReference type="ChEBI" id="CHEBI:59789"/>
        <dbReference type="ChEBI" id="CHEBI:64315"/>
        <dbReference type="ChEBI" id="CHEBI:73542"/>
        <dbReference type="EC" id="4.1.3.44"/>
    </reaction>
</comment>
<evidence type="ECO:0000256" key="15">
    <source>
        <dbReference type="ARBA" id="ARBA00077859"/>
    </source>
</evidence>
<dbReference type="InterPro" id="IPR034556">
    <property type="entry name" value="tRNA_wybutosine-synthase"/>
</dbReference>
<feature type="compositionally biased region" description="Low complexity" evidence="16">
    <location>
        <begin position="41"/>
        <end position="56"/>
    </location>
</feature>
<feature type="region of interest" description="Disordered" evidence="16">
    <location>
        <begin position="719"/>
        <end position="750"/>
    </location>
</feature>
<keyword evidence="20" id="KW-1185">Reference proteome</keyword>
<dbReference type="SFLD" id="SFLDS00029">
    <property type="entry name" value="Radical_SAM"/>
    <property type="match status" value="1"/>
</dbReference>
<dbReference type="InterPro" id="IPR008254">
    <property type="entry name" value="Flavodoxin/NO_synth"/>
</dbReference>
<feature type="compositionally biased region" description="Basic residues" evidence="16">
    <location>
        <begin position="104"/>
        <end position="118"/>
    </location>
</feature>
<dbReference type="GO" id="GO:0031591">
    <property type="term" value="P:wybutosine biosynthetic process"/>
    <property type="evidence" value="ECO:0007669"/>
    <property type="project" value="TreeGrafter"/>
</dbReference>
<evidence type="ECO:0000256" key="14">
    <source>
        <dbReference type="ARBA" id="ARBA00071388"/>
    </source>
</evidence>
<comment type="pathway">
    <text evidence="2">tRNA modification; wybutosine-tRNA(Phe) biosynthesis.</text>
</comment>
<feature type="domain" description="Radical SAM core" evidence="18">
    <location>
        <begin position="407"/>
        <end position="659"/>
    </location>
</feature>
<dbReference type="Pfam" id="PF08608">
    <property type="entry name" value="Wyosine_form"/>
    <property type="match status" value="1"/>
</dbReference>
<dbReference type="GO" id="GO:0046872">
    <property type="term" value="F:metal ion binding"/>
    <property type="evidence" value="ECO:0007669"/>
    <property type="project" value="UniProtKB-KW"/>
</dbReference>
<evidence type="ECO:0000256" key="12">
    <source>
        <dbReference type="ARBA" id="ARBA00023239"/>
    </source>
</evidence>
<dbReference type="Gene3D" id="3.40.50.360">
    <property type="match status" value="1"/>
</dbReference>
<evidence type="ECO:0000256" key="11">
    <source>
        <dbReference type="ARBA" id="ARBA00023014"/>
    </source>
</evidence>
<dbReference type="PROSITE" id="PS51918">
    <property type="entry name" value="RADICAL_SAM"/>
    <property type="match status" value="1"/>
</dbReference>
<keyword evidence="11" id="KW-0411">Iron-sulfur</keyword>
<feature type="region of interest" description="Disordered" evidence="16">
    <location>
        <begin position="83"/>
        <end position="118"/>
    </location>
</feature>
<evidence type="ECO:0000256" key="4">
    <source>
        <dbReference type="ARBA" id="ARBA00012821"/>
    </source>
</evidence>
<keyword evidence="8" id="KW-0479">Metal-binding</keyword>
<dbReference type="InterPro" id="IPR013785">
    <property type="entry name" value="Aldolase_TIM"/>
</dbReference>
<evidence type="ECO:0000256" key="16">
    <source>
        <dbReference type="SAM" id="MobiDB-lite"/>
    </source>
</evidence>
<dbReference type="GO" id="GO:0051539">
    <property type="term" value="F:4 iron, 4 sulfur cluster binding"/>
    <property type="evidence" value="ECO:0007669"/>
    <property type="project" value="UniProtKB-KW"/>
</dbReference>
<dbReference type="OrthoDB" id="271553at2759"/>
<dbReference type="SUPFAM" id="SSF102114">
    <property type="entry name" value="Radical SAM enzymes"/>
    <property type="match status" value="1"/>
</dbReference>
<evidence type="ECO:0000256" key="3">
    <source>
        <dbReference type="ARBA" id="ARBA00010115"/>
    </source>
</evidence>
<feature type="domain" description="Flavodoxin-like" evidence="17">
    <location>
        <begin position="139"/>
        <end position="294"/>
    </location>
</feature>
<dbReference type="Proteomes" id="UP000094565">
    <property type="component" value="Chromosome 3"/>
</dbReference>
<feature type="compositionally biased region" description="Basic and acidic residues" evidence="16">
    <location>
        <begin position="94"/>
        <end position="103"/>
    </location>
</feature>
<dbReference type="InterPro" id="IPR007197">
    <property type="entry name" value="rSAM"/>
</dbReference>
<dbReference type="UniPathway" id="UPA00375"/>
<evidence type="ECO:0000256" key="10">
    <source>
        <dbReference type="ARBA" id="ARBA00023004"/>
    </source>
</evidence>
<evidence type="ECO:0000313" key="20">
    <source>
        <dbReference type="Proteomes" id="UP000094565"/>
    </source>
</evidence>
<comment type="cofactor">
    <cofactor evidence="1">
        <name>[4Fe-4S] cluster</name>
        <dbReference type="ChEBI" id="CHEBI:49883"/>
    </cofactor>
</comment>
<keyword evidence="12" id="KW-0456">Lyase</keyword>
<dbReference type="EMBL" id="CP014586">
    <property type="protein sequence ID" value="ANZ76405.1"/>
    <property type="molecule type" value="Genomic_DNA"/>
</dbReference>
<keyword evidence="7" id="KW-0819">tRNA processing</keyword>
<gene>
    <name evidence="19" type="primary">TYW1</name>
    <name evidence="19" type="ORF">ATY40_BA7503698</name>
</gene>
<organism evidence="19 20">
    <name type="scientific">Komagataella pastoris</name>
    <name type="common">Yeast</name>
    <name type="synonym">Pichia pastoris</name>
    <dbReference type="NCBI Taxonomy" id="4922"/>
    <lineage>
        <taxon>Eukaryota</taxon>
        <taxon>Fungi</taxon>
        <taxon>Dikarya</taxon>
        <taxon>Ascomycota</taxon>
        <taxon>Saccharomycotina</taxon>
        <taxon>Pichiomycetes</taxon>
        <taxon>Pichiales</taxon>
        <taxon>Pichiaceae</taxon>
        <taxon>Komagataella</taxon>
    </lineage>
</organism>
<dbReference type="AlphaFoldDB" id="A0A1B2JEY1"/>
<dbReference type="Gene3D" id="3.20.20.70">
    <property type="entry name" value="Aldolase class I"/>
    <property type="match status" value="1"/>
</dbReference>
<dbReference type="PANTHER" id="PTHR13930">
    <property type="entry name" value="S-ADENOSYL-L-METHIONINE-DEPENDENT TRNA 4-DEMETHYLWYOSINE SYNTHASE"/>
    <property type="match status" value="1"/>
</dbReference>
<keyword evidence="10" id="KW-0408">Iron</keyword>
<evidence type="ECO:0000256" key="7">
    <source>
        <dbReference type="ARBA" id="ARBA00022694"/>
    </source>
</evidence>
<keyword evidence="6" id="KW-0949">S-adenosyl-L-methionine</keyword>
<dbReference type="InterPro" id="IPR029039">
    <property type="entry name" value="Flavoprotein-like_sf"/>
</dbReference>
<sequence>MALINHLILVSALVCYLATGGRISIACLAVVLYCLLQGSSTLPSTSRSASSTCGHSKSPEKTFSSPVKDESSYEILPNGAVKLTRSSNGNKESPMFKRKDDTKQRKKRVPKIFKANKPHSPKFKEGLTATSHSLLDSNFIIFYSSLTGSSAKAATTLHGKLSEIATNKPQLLNMDEDVNDLEDYFVNTPDLKNLVYILVLPSYDTDSPLDYFLESLEETSNDFRIDKFPLKKLAGFTVLGLGDSESWAEKFCYQAKLVDKWLSKLGARRIFPLGTICIKTGGEPKINEWIDIFDETLKDDDPMLTENEPEVSIRDLNNEYDDDEADVSDDTLVDVEDMGRMIAKTKEENEISQVSEKKEMVAKDSPTFKSLTKQGYTVVGSHSGVKICRWTKSALRGRGSCYKFAFYGIRSHLCMETTPSLSCSNKCVFCWRHGSNPVGTTWRWQVDQPQDILNGALEGHYKKIKQMRGVPGIVSDRFNEAFTVRHCALSLVGEPIFYPYINEFLQMLHAKHISSFLVCNAQHPDQLRTLNKVTQLYVSIDASSKDELKRIDRPLFRNYWERLHECLNIIRTVQSHQRTVFRLTLVKGFNMGDFKGYADMVESALPSLIEIKGATFCGSSSGNGNPLTMQNIPFYEECQNFVRSLNDELNSRGLEYGIAAEHAHSCCILIASKRYYINSQWYTHIDYKKFFRLLESGEKFTHMDYLAPTPEWAYWGSSEGGFNPEDVKYNRKEEKEKKRLAREQSKQLEA</sequence>
<reference evidence="19 20" key="1">
    <citation type="submission" date="2016-02" db="EMBL/GenBank/DDBJ databases">
        <title>Comparative genomic and transcriptomic foundation for Pichia pastoris.</title>
        <authorList>
            <person name="Love K.R."/>
            <person name="Shah K.A."/>
            <person name="Whittaker C.A."/>
            <person name="Wu J."/>
            <person name="Bartlett M.C."/>
            <person name="Ma D."/>
            <person name="Leeson R.L."/>
            <person name="Priest M."/>
            <person name="Young S.K."/>
            <person name="Love J.C."/>
        </authorList>
    </citation>
    <scope>NUCLEOTIDE SEQUENCE [LARGE SCALE GENOMIC DNA]</scope>
    <source>
        <strain evidence="19 20">ATCC 28485</strain>
    </source>
</reference>
<evidence type="ECO:0000259" key="17">
    <source>
        <dbReference type="PROSITE" id="PS50902"/>
    </source>
</evidence>
<evidence type="ECO:0000256" key="8">
    <source>
        <dbReference type="ARBA" id="ARBA00022723"/>
    </source>
</evidence>
<feature type="region of interest" description="Disordered" evidence="16">
    <location>
        <begin position="41"/>
        <end position="71"/>
    </location>
</feature>
<dbReference type="FunFam" id="3.20.20.70:FF:000196">
    <property type="entry name" value="S-adenosyl-L-methionine-dependent tRNA 4-demethylwyosine synthase"/>
    <property type="match status" value="1"/>
</dbReference>
<dbReference type="PROSITE" id="PS50902">
    <property type="entry name" value="FLAVODOXIN_LIKE"/>
    <property type="match status" value="1"/>
</dbReference>
<dbReference type="InterPro" id="IPR058240">
    <property type="entry name" value="rSAM_sf"/>
</dbReference>
<evidence type="ECO:0000256" key="9">
    <source>
        <dbReference type="ARBA" id="ARBA00022741"/>
    </source>
</evidence>